<dbReference type="SMART" id="SM00382">
    <property type="entry name" value="AAA"/>
    <property type="match status" value="1"/>
</dbReference>
<dbReference type="PANTHER" id="PTHR42711:SF1">
    <property type="entry name" value="ABC-TRANSPORT PROTEIN, ATP-BINDING COMPONENT"/>
    <property type="match status" value="1"/>
</dbReference>
<evidence type="ECO:0000259" key="6">
    <source>
        <dbReference type="PROSITE" id="PS50893"/>
    </source>
</evidence>
<keyword evidence="3" id="KW-0547">Nucleotide-binding</keyword>
<evidence type="ECO:0000313" key="7">
    <source>
        <dbReference type="EMBL" id="MBB3044844.1"/>
    </source>
</evidence>
<dbReference type="InterPro" id="IPR027417">
    <property type="entry name" value="P-loop_NTPase"/>
</dbReference>
<comment type="subcellular location">
    <subcellularLocation>
        <location evidence="1">Cell membrane</location>
        <topology evidence="1">Peripheral membrane protein</topology>
    </subcellularLocation>
</comment>
<gene>
    <name evidence="7" type="ORF">FHU40_004697</name>
</gene>
<dbReference type="Gene3D" id="3.40.50.300">
    <property type="entry name" value="P-loop containing nucleotide triphosphate hydrolases"/>
    <property type="match status" value="1"/>
</dbReference>
<dbReference type="GO" id="GO:0016887">
    <property type="term" value="F:ATP hydrolysis activity"/>
    <property type="evidence" value="ECO:0007669"/>
    <property type="project" value="InterPro"/>
</dbReference>
<dbReference type="Proteomes" id="UP000589626">
    <property type="component" value="Unassembled WGS sequence"/>
</dbReference>
<dbReference type="AlphaFoldDB" id="A0A7W4VZY2"/>
<dbReference type="InterPro" id="IPR017871">
    <property type="entry name" value="ABC_transporter-like_CS"/>
</dbReference>
<evidence type="ECO:0000256" key="4">
    <source>
        <dbReference type="ARBA" id="ARBA00022840"/>
    </source>
</evidence>
<evidence type="ECO:0000256" key="2">
    <source>
        <dbReference type="ARBA" id="ARBA00022448"/>
    </source>
</evidence>
<evidence type="ECO:0000313" key="8">
    <source>
        <dbReference type="Proteomes" id="UP000589626"/>
    </source>
</evidence>
<dbReference type="PROSITE" id="PS00211">
    <property type="entry name" value="ABC_TRANSPORTER_1"/>
    <property type="match status" value="1"/>
</dbReference>
<dbReference type="InterPro" id="IPR050763">
    <property type="entry name" value="ABC_transporter_ATP-binding"/>
</dbReference>
<dbReference type="EMBL" id="JACHWR010000004">
    <property type="protein sequence ID" value="MBB3044844.1"/>
    <property type="molecule type" value="Genomic_DNA"/>
</dbReference>
<keyword evidence="5" id="KW-0046">Antibiotic resistance</keyword>
<dbReference type="InterPro" id="IPR003439">
    <property type="entry name" value="ABC_transporter-like_ATP-bd"/>
</dbReference>
<protein>
    <submittedName>
        <fullName evidence="7">ABC-2 type transport system ATP-binding protein</fullName>
    </submittedName>
</protein>
<dbReference type="GO" id="GO:0005524">
    <property type="term" value="F:ATP binding"/>
    <property type="evidence" value="ECO:0007669"/>
    <property type="project" value="UniProtKB-KW"/>
</dbReference>
<keyword evidence="2" id="KW-0813">Transport</keyword>
<reference evidence="7 8" key="1">
    <citation type="submission" date="2020-08" db="EMBL/GenBank/DDBJ databases">
        <title>Sequencing the genomes of 1000 actinobacteria strains.</title>
        <authorList>
            <person name="Klenk H.-P."/>
        </authorList>
    </citation>
    <scope>NUCLEOTIDE SEQUENCE [LARGE SCALE GENOMIC DNA]</scope>
    <source>
        <strain evidence="7 8">DSM 105498</strain>
    </source>
</reference>
<organism evidence="7 8">
    <name type="scientific">Nocardioides soli</name>
    <dbReference type="NCBI Taxonomy" id="1036020"/>
    <lineage>
        <taxon>Bacteria</taxon>
        <taxon>Bacillati</taxon>
        <taxon>Actinomycetota</taxon>
        <taxon>Actinomycetes</taxon>
        <taxon>Propionibacteriales</taxon>
        <taxon>Nocardioidaceae</taxon>
        <taxon>Nocardioides</taxon>
    </lineage>
</organism>
<dbReference type="GO" id="GO:0005886">
    <property type="term" value="C:plasma membrane"/>
    <property type="evidence" value="ECO:0007669"/>
    <property type="project" value="UniProtKB-SubCell"/>
</dbReference>
<dbReference type="SUPFAM" id="SSF52540">
    <property type="entry name" value="P-loop containing nucleoside triphosphate hydrolases"/>
    <property type="match status" value="1"/>
</dbReference>
<evidence type="ECO:0000256" key="3">
    <source>
        <dbReference type="ARBA" id="ARBA00022741"/>
    </source>
</evidence>
<proteinExistence type="predicted"/>
<dbReference type="RefSeq" id="WP_183594866.1">
    <property type="nucleotide sequence ID" value="NZ_JACHWR010000004.1"/>
</dbReference>
<dbReference type="InterPro" id="IPR003593">
    <property type="entry name" value="AAA+_ATPase"/>
</dbReference>
<keyword evidence="4 7" id="KW-0067">ATP-binding</keyword>
<name>A0A7W4VZY2_9ACTN</name>
<dbReference type="PANTHER" id="PTHR42711">
    <property type="entry name" value="ABC TRANSPORTER ATP-BINDING PROTEIN"/>
    <property type="match status" value="1"/>
</dbReference>
<dbReference type="Pfam" id="PF00005">
    <property type="entry name" value="ABC_tran"/>
    <property type="match status" value="1"/>
</dbReference>
<evidence type="ECO:0000256" key="5">
    <source>
        <dbReference type="ARBA" id="ARBA00023251"/>
    </source>
</evidence>
<dbReference type="PROSITE" id="PS50893">
    <property type="entry name" value="ABC_TRANSPORTER_2"/>
    <property type="match status" value="1"/>
</dbReference>
<sequence>MITPTIGPIIETHDLGRDFRVRDGLRRRTVVAVDRLSIRVEPGEAVGYIGANGAGKSTTIKLLTGILMPTRGTVATCGLRPMADRRRLAREVGVVFGQRTQLWWDLPVRDSLRLLASIHALGRVAERERTDELVERLELAEFLGTPVRQLSLGQRMRAEVAAALLHSPRLVILDEPTIGLDVLSKQRLREFLIAERSRHGTTLLLTTHDMGDVERLCDRILLVDRGSLVYDGTLAGLSRTVGAERVLVVDLAEPTPDLADVPDTRHLGSEAGGMRQRLAFDPESTTAARVLASLSDRAELVDLAVEEPEIEEIVRRIYASRR</sequence>
<keyword evidence="8" id="KW-1185">Reference proteome</keyword>
<comment type="caution">
    <text evidence="7">The sequence shown here is derived from an EMBL/GenBank/DDBJ whole genome shotgun (WGS) entry which is preliminary data.</text>
</comment>
<evidence type="ECO:0000256" key="1">
    <source>
        <dbReference type="ARBA" id="ARBA00004202"/>
    </source>
</evidence>
<feature type="domain" description="ABC transporter" evidence="6">
    <location>
        <begin position="10"/>
        <end position="250"/>
    </location>
</feature>
<dbReference type="GO" id="GO:0046677">
    <property type="term" value="P:response to antibiotic"/>
    <property type="evidence" value="ECO:0007669"/>
    <property type="project" value="UniProtKB-KW"/>
</dbReference>
<accession>A0A7W4VZY2</accession>